<name>A0A975RM91_9BRAD</name>
<dbReference type="EMBL" id="CP076134">
    <property type="protein sequence ID" value="QWG12256.1"/>
    <property type="molecule type" value="Genomic_DNA"/>
</dbReference>
<proteinExistence type="predicted"/>
<reference evidence="2" key="1">
    <citation type="submission" date="2021-06" db="EMBL/GenBank/DDBJ databases">
        <title>Bradyrhizobium sp. S2-20-1 Genome sequencing.</title>
        <authorList>
            <person name="Jin L."/>
        </authorList>
    </citation>
    <scope>NUCLEOTIDE SEQUENCE</scope>
    <source>
        <strain evidence="2">S2-20-1</strain>
    </source>
</reference>
<organism evidence="2 3">
    <name type="scientific">Bradyrhizobium sediminis</name>
    <dbReference type="NCBI Taxonomy" id="2840469"/>
    <lineage>
        <taxon>Bacteria</taxon>
        <taxon>Pseudomonadati</taxon>
        <taxon>Pseudomonadota</taxon>
        <taxon>Alphaproteobacteria</taxon>
        <taxon>Hyphomicrobiales</taxon>
        <taxon>Nitrobacteraceae</taxon>
        <taxon>Bradyrhizobium</taxon>
    </lineage>
</organism>
<accession>A0A975RM91</accession>
<feature type="transmembrane region" description="Helical" evidence="1">
    <location>
        <begin position="110"/>
        <end position="133"/>
    </location>
</feature>
<dbReference type="Pfam" id="PF10990">
    <property type="entry name" value="DUF2809"/>
    <property type="match status" value="1"/>
</dbReference>
<dbReference type="Proteomes" id="UP000680839">
    <property type="component" value="Chromosome"/>
</dbReference>
<feature type="transmembrane region" description="Helical" evidence="1">
    <location>
        <begin position="17"/>
        <end position="38"/>
    </location>
</feature>
<gene>
    <name evidence="2" type="ORF">KMZ29_21470</name>
</gene>
<evidence type="ECO:0000313" key="3">
    <source>
        <dbReference type="Proteomes" id="UP000680839"/>
    </source>
</evidence>
<dbReference type="RefSeq" id="WP_215621086.1">
    <property type="nucleotide sequence ID" value="NZ_CP076134.1"/>
</dbReference>
<keyword evidence="1" id="KW-0812">Transmembrane</keyword>
<feature type="transmembrane region" description="Helical" evidence="1">
    <location>
        <begin position="76"/>
        <end position="98"/>
    </location>
</feature>
<dbReference type="AlphaFoldDB" id="A0A975RM91"/>
<protein>
    <submittedName>
        <fullName evidence="2">DUF2809 domain-containing protein</fullName>
    </submittedName>
</protein>
<dbReference type="InterPro" id="IPR021257">
    <property type="entry name" value="DUF2809"/>
</dbReference>
<feature type="transmembrane region" description="Helical" evidence="1">
    <location>
        <begin position="50"/>
        <end position="69"/>
    </location>
</feature>
<sequence length="166" mass="17664">MNGAAIDPDQAARRSLVVARAGLCLSVIVCGLALRGYGLQIGLPAFVAKYGGSTLWGTMVFFLVATAAPNLSRPRITLVAAAIAIGVELFRLVHFPWLDAFRLTLPGALLLGRIFSGWNVLAYGAGIVLAVLLDRAGPPLAGLMRALLPRRQNRGVRQPARTAHDR</sequence>
<evidence type="ECO:0000313" key="2">
    <source>
        <dbReference type="EMBL" id="QWG12256.1"/>
    </source>
</evidence>
<keyword evidence="1" id="KW-0472">Membrane</keyword>
<keyword evidence="1" id="KW-1133">Transmembrane helix</keyword>
<evidence type="ECO:0000256" key="1">
    <source>
        <dbReference type="SAM" id="Phobius"/>
    </source>
</evidence>